<dbReference type="AlphaFoldDB" id="A0A068S977"/>
<evidence type="ECO:0000313" key="1">
    <source>
        <dbReference type="EMBL" id="CDH58372.1"/>
    </source>
</evidence>
<protein>
    <submittedName>
        <fullName evidence="1">Uncharacterized protein</fullName>
    </submittedName>
</protein>
<name>A0A068S977_9FUNG</name>
<dbReference type="VEuPathDB" id="FungiDB:LCOR_09235.1"/>
<dbReference type="EMBL" id="CBTN010000056">
    <property type="protein sequence ID" value="CDH58372.1"/>
    <property type="molecule type" value="Genomic_DNA"/>
</dbReference>
<keyword evidence="2" id="KW-1185">Reference proteome</keyword>
<comment type="caution">
    <text evidence="1">The sequence shown here is derived from an EMBL/GenBank/DDBJ whole genome shotgun (WGS) entry which is preliminary data.</text>
</comment>
<organism evidence="1 2">
    <name type="scientific">Lichtheimia corymbifera JMRC:FSU:9682</name>
    <dbReference type="NCBI Taxonomy" id="1263082"/>
    <lineage>
        <taxon>Eukaryota</taxon>
        <taxon>Fungi</taxon>
        <taxon>Fungi incertae sedis</taxon>
        <taxon>Mucoromycota</taxon>
        <taxon>Mucoromycotina</taxon>
        <taxon>Mucoromycetes</taxon>
        <taxon>Mucorales</taxon>
        <taxon>Lichtheimiaceae</taxon>
        <taxon>Lichtheimia</taxon>
    </lineage>
</organism>
<accession>A0A068S977</accession>
<evidence type="ECO:0000313" key="2">
    <source>
        <dbReference type="Proteomes" id="UP000027586"/>
    </source>
</evidence>
<gene>
    <name evidence="1" type="ORF">LCOR_09235.1</name>
</gene>
<sequence>MVVVVCVEDNASFPFYPSSTFIPNSRHPDRGVLKGVQVLRNERGCHGDIVAASCSLLFPLYAWCQQRASLVSRRCLVWRSVSVQQHHTTVFRFPVTNNKGSLCIRKRPLLVRQCKLGHHLFGFDSQPGAGLERVQGSGSLR</sequence>
<proteinExistence type="predicted"/>
<reference evidence="1" key="1">
    <citation type="submission" date="2013-08" db="EMBL/GenBank/DDBJ databases">
        <title>Gene expansion shapes genome architecture in the human pathogen Lichtheimia corymbifera: an evolutionary genomics analysis in the ancient terrestrial Mucorales (Mucoromycotina).</title>
        <authorList>
            <person name="Schwartze V.U."/>
            <person name="Winter S."/>
            <person name="Shelest E."/>
            <person name="Marcet-Houben M."/>
            <person name="Horn F."/>
            <person name="Wehner S."/>
            <person name="Hoffmann K."/>
            <person name="Riege K."/>
            <person name="Sammeth M."/>
            <person name="Nowrousian M."/>
            <person name="Valiante V."/>
            <person name="Linde J."/>
            <person name="Jacobsen I.D."/>
            <person name="Marz M."/>
            <person name="Brakhage A.A."/>
            <person name="Gabaldon T."/>
            <person name="Bocker S."/>
            <person name="Voigt K."/>
        </authorList>
    </citation>
    <scope>NUCLEOTIDE SEQUENCE [LARGE SCALE GENOMIC DNA]</scope>
    <source>
        <strain evidence="1">FSU 9682</strain>
    </source>
</reference>
<dbReference type="Proteomes" id="UP000027586">
    <property type="component" value="Unassembled WGS sequence"/>
</dbReference>